<dbReference type="AlphaFoldDB" id="A0A0P6XDM0"/>
<keyword evidence="4" id="KW-1185">Reference proteome</keyword>
<dbReference type="Gene3D" id="3.60.21.10">
    <property type="match status" value="1"/>
</dbReference>
<protein>
    <submittedName>
        <fullName evidence="3">Metallophosphoesterase</fullName>
    </submittedName>
</protein>
<comment type="caution">
    <text evidence="3">The sequence shown here is derived from an EMBL/GenBank/DDBJ whole genome shotgun (WGS) entry which is preliminary data.</text>
</comment>
<dbReference type="SUPFAM" id="SSF56300">
    <property type="entry name" value="Metallo-dependent phosphatases"/>
    <property type="match status" value="1"/>
</dbReference>
<dbReference type="Proteomes" id="UP000050430">
    <property type="component" value="Unassembled WGS sequence"/>
</dbReference>
<organism evidence="3 4">
    <name type="scientific">Leptolinea tardivitalis</name>
    <dbReference type="NCBI Taxonomy" id="229920"/>
    <lineage>
        <taxon>Bacteria</taxon>
        <taxon>Bacillati</taxon>
        <taxon>Chloroflexota</taxon>
        <taxon>Anaerolineae</taxon>
        <taxon>Anaerolineales</taxon>
        <taxon>Anaerolineaceae</taxon>
        <taxon>Leptolinea</taxon>
    </lineage>
</organism>
<dbReference type="InterPro" id="IPR011152">
    <property type="entry name" value="Pesterase_MJ0912"/>
</dbReference>
<dbReference type="PIRSF" id="PIRSF000883">
    <property type="entry name" value="Pesterase_MJ0912"/>
    <property type="match status" value="1"/>
</dbReference>
<dbReference type="PATRIC" id="fig|229920.5.peg.2283"/>
<dbReference type="RefSeq" id="WP_062421664.1">
    <property type="nucleotide sequence ID" value="NZ_BBYA01000009.1"/>
</dbReference>
<reference evidence="3 4" key="1">
    <citation type="submission" date="2015-07" db="EMBL/GenBank/DDBJ databases">
        <title>Genome sequence of Leptolinea tardivitalis DSM 16556.</title>
        <authorList>
            <person name="Hemp J."/>
            <person name="Ward L.M."/>
            <person name="Pace L.A."/>
            <person name="Fischer W.W."/>
        </authorList>
    </citation>
    <scope>NUCLEOTIDE SEQUENCE [LARGE SCALE GENOMIC DNA]</scope>
    <source>
        <strain evidence="3 4">YMTK-2</strain>
    </source>
</reference>
<dbReference type="InterPro" id="IPR024654">
    <property type="entry name" value="Calcineurin-like_PHP_lpxH"/>
</dbReference>
<name>A0A0P6XDM0_9CHLR</name>
<dbReference type="Pfam" id="PF12850">
    <property type="entry name" value="Metallophos_2"/>
    <property type="match status" value="1"/>
</dbReference>
<dbReference type="STRING" id="229920.ADM99_03275"/>
<dbReference type="EMBL" id="LGCK01000006">
    <property type="protein sequence ID" value="KPL73259.1"/>
    <property type="molecule type" value="Genomic_DNA"/>
</dbReference>
<dbReference type="OrthoDB" id="9813918at2"/>
<dbReference type="PANTHER" id="PTHR42850">
    <property type="entry name" value="METALLOPHOSPHOESTERASE"/>
    <property type="match status" value="1"/>
</dbReference>
<gene>
    <name evidence="3" type="ORF">ADM99_03275</name>
</gene>
<dbReference type="GO" id="GO:0016791">
    <property type="term" value="F:phosphatase activity"/>
    <property type="evidence" value="ECO:0007669"/>
    <property type="project" value="TreeGrafter"/>
</dbReference>
<dbReference type="InterPro" id="IPR029052">
    <property type="entry name" value="Metallo-depent_PP-like"/>
</dbReference>
<proteinExistence type="inferred from homology"/>
<sequence length="246" mass="27964">MKKIAILADIHGNILALEQVVADFQKRGVDQVVTLGDLISGPLWPRETAQFLMKQSWYQVAGNHDRQLVKKDPSTYGLTDQYTDAIIHQTERDWLRSLPVSRIINDEILLFHGTPQNDSQYLLETVQNGSIFLSSHNEIKTRLDGHSCKIYLCGHTHIPRCVTLADQTLIVNPGSVGLPAYTDDQPEKHRVETGSPCARYAIMEQTNGRWVVELISIPYDHNTAADMARKNNRLEWETWLRTGYAE</sequence>
<evidence type="ECO:0000313" key="4">
    <source>
        <dbReference type="Proteomes" id="UP000050430"/>
    </source>
</evidence>
<dbReference type="InterPro" id="IPR050126">
    <property type="entry name" value="Ap4A_hydrolase"/>
</dbReference>
<evidence type="ECO:0000256" key="1">
    <source>
        <dbReference type="ARBA" id="ARBA00008950"/>
    </source>
</evidence>
<dbReference type="PANTHER" id="PTHR42850:SF2">
    <property type="entry name" value="BLL5683 PROTEIN"/>
    <property type="match status" value="1"/>
</dbReference>
<evidence type="ECO:0000313" key="3">
    <source>
        <dbReference type="EMBL" id="KPL73259.1"/>
    </source>
</evidence>
<dbReference type="GO" id="GO:0005737">
    <property type="term" value="C:cytoplasm"/>
    <property type="evidence" value="ECO:0007669"/>
    <property type="project" value="TreeGrafter"/>
</dbReference>
<accession>A0A0P6XDM0</accession>
<evidence type="ECO:0000259" key="2">
    <source>
        <dbReference type="Pfam" id="PF12850"/>
    </source>
</evidence>
<comment type="similarity">
    <text evidence="1">Belongs to the metallophosphoesterase superfamily. YfcE family.</text>
</comment>
<feature type="domain" description="Calcineurin-like phosphoesterase" evidence="2">
    <location>
        <begin position="3"/>
        <end position="181"/>
    </location>
</feature>